<dbReference type="InterPro" id="IPR000533">
    <property type="entry name" value="Tropomyosin"/>
</dbReference>
<keyword evidence="4" id="KW-1185">Reference proteome</keyword>
<reference evidence="3" key="1">
    <citation type="submission" date="2020-04" db="EMBL/GenBank/DDBJ databases">
        <authorList>
            <person name="Alioto T."/>
            <person name="Alioto T."/>
            <person name="Gomez Garrido J."/>
        </authorList>
    </citation>
    <scope>NUCLEOTIDE SEQUENCE</scope>
    <source>
        <strain evidence="3">A484AB</strain>
    </source>
</reference>
<name>A0A7D9HM22_PARCT</name>
<evidence type="ECO:0000256" key="2">
    <source>
        <dbReference type="ARBA" id="ARBA00023054"/>
    </source>
</evidence>
<proteinExistence type="inferred from homology"/>
<dbReference type="SUPFAM" id="SSF57997">
    <property type="entry name" value="Tropomyosin"/>
    <property type="match status" value="1"/>
</dbReference>
<dbReference type="Gene3D" id="1.20.5.340">
    <property type="match status" value="1"/>
</dbReference>
<dbReference type="PRINTS" id="PR00194">
    <property type="entry name" value="TROPOMYOSIN"/>
</dbReference>
<dbReference type="Gene3D" id="1.20.5.170">
    <property type="match status" value="1"/>
</dbReference>
<evidence type="ECO:0000256" key="1">
    <source>
        <dbReference type="ARBA" id="ARBA00009036"/>
    </source>
</evidence>
<organism evidence="3 4">
    <name type="scientific">Paramuricea clavata</name>
    <name type="common">Red gorgonian</name>
    <name type="synonym">Violescent sea-whip</name>
    <dbReference type="NCBI Taxonomy" id="317549"/>
    <lineage>
        <taxon>Eukaryota</taxon>
        <taxon>Metazoa</taxon>
        <taxon>Cnidaria</taxon>
        <taxon>Anthozoa</taxon>
        <taxon>Octocorallia</taxon>
        <taxon>Malacalcyonacea</taxon>
        <taxon>Plexauridae</taxon>
        <taxon>Paramuricea</taxon>
    </lineage>
</organism>
<evidence type="ECO:0000313" key="4">
    <source>
        <dbReference type="Proteomes" id="UP001152795"/>
    </source>
</evidence>
<dbReference type="PANTHER" id="PTHR19269">
    <property type="entry name" value="TROPOMYOSIN"/>
    <property type="match status" value="1"/>
</dbReference>
<keyword evidence="2" id="KW-0175">Coiled coil</keyword>
<accession>A0A7D9HM22</accession>
<evidence type="ECO:0000313" key="3">
    <source>
        <dbReference type="EMBL" id="CAB3987176.1"/>
    </source>
</evidence>
<gene>
    <name evidence="3" type="ORF">PACLA_8A086409</name>
</gene>
<protein>
    <submittedName>
        <fullName evidence="3">Uncharacterized protein</fullName>
    </submittedName>
</protein>
<dbReference type="EMBL" id="CACRXK020001130">
    <property type="protein sequence ID" value="CAB3987176.1"/>
    <property type="molecule type" value="Genomic_DNA"/>
</dbReference>
<sequence length="243" mass="28043">MEKVKARINKLKEDIEACEKRESESKALLNEANVRLESAESETNSFRRRLKILRGEVTKTNERLAERQERLNTLESKTAEHEIAVKSLEDHEVEGDERLGTLSDEIKRGQVEVETYDTQWREAKRKEVVLLNDVEKADSRFQENSSRIEHLMKAINNASAQIKDLEAREDDQSERDTLNEEKLAFLTEQYKEVLIKAEAGERDAARLERIITGLEADIKNWGNKTADVTAEINEVNNMVEDMD</sequence>
<comment type="caution">
    <text evidence="3">The sequence shown here is derived from an EMBL/GenBank/DDBJ whole genome shotgun (WGS) entry which is preliminary data.</text>
</comment>
<dbReference type="Proteomes" id="UP001152795">
    <property type="component" value="Unassembled WGS sequence"/>
</dbReference>
<dbReference type="Pfam" id="PF00261">
    <property type="entry name" value="Tropomyosin"/>
    <property type="match status" value="1"/>
</dbReference>
<comment type="similarity">
    <text evidence="1">Belongs to the tropomyosin family.</text>
</comment>
<dbReference type="OrthoDB" id="128924at2759"/>
<dbReference type="AlphaFoldDB" id="A0A7D9HM22"/>